<dbReference type="PANTHER" id="PTHR30193">
    <property type="entry name" value="ABC TRANSPORTER PERMEASE PROTEIN"/>
    <property type="match status" value="1"/>
</dbReference>
<reference evidence="11" key="1">
    <citation type="submission" date="2016-04" db="EMBL/GenBank/DDBJ databases">
        <authorList>
            <person name="Zhang B."/>
        </authorList>
    </citation>
    <scope>NUCLEOTIDE SEQUENCE [LARGE SCALE GENOMIC DNA]</scope>
    <source>
        <strain evidence="11">S10</strain>
    </source>
</reference>
<comment type="subcellular location">
    <subcellularLocation>
        <location evidence="1 7">Cell membrane</location>
        <topology evidence="1 7">Multi-pass membrane protein</topology>
    </subcellularLocation>
</comment>
<keyword evidence="3" id="KW-1003">Cell membrane</keyword>
<organism evidence="10 11">
    <name type="scientific">Streptomyces qaidamensis</name>
    <dbReference type="NCBI Taxonomy" id="1783515"/>
    <lineage>
        <taxon>Bacteria</taxon>
        <taxon>Bacillati</taxon>
        <taxon>Actinomycetota</taxon>
        <taxon>Actinomycetes</taxon>
        <taxon>Kitasatosporales</taxon>
        <taxon>Streptomycetaceae</taxon>
        <taxon>Streptomyces</taxon>
        <taxon>Streptomyces aurantiacus group</taxon>
    </lineage>
</organism>
<keyword evidence="11" id="KW-1185">Reference proteome</keyword>
<dbReference type="RefSeq" id="WP_062930902.1">
    <property type="nucleotide sequence ID" value="NZ_CP015098.1"/>
</dbReference>
<feature type="transmembrane region" description="Helical" evidence="7">
    <location>
        <begin position="104"/>
        <end position="123"/>
    </location>
</feature>
<evidence type="ECO:0000256" key="3">
    <source>
        <dbReference type="ARBA" id="ARBA00022475"/>
    </source>
</evidence>
<evidence type="ECO:0000313" key="11">
    <source>
        <dbReference type="Proteomes" id="UP000076096"/>
    </source>
</evidence>
<feature type="domain" description="ABC transmembrane type-1" evidence="9">
    <location>
        <begin position="98"/>
        <end position="309"/>
    </location>
</feature>
<feature type="transmembrane region" description="Helical" evidence="7">
    <location>
        <begin position="288"/>
        <end position="308"/>
    </location>
</feature>
<dbReference type="EMBL" id="CP015098">
    <property type="protein sequence ID" value="AMW14771.1"/>
    <property type="molecule type" value="Genomic_DNA"/>
</dbReference>
<dbReference type="InterPro" id="IPR000515">
    <property type="entry name" value="MetI-like"/>
</dbReference>
<comment type="similarity">
    <text evidence="7">Belongs to the binding-protein-dependent transport system permease family.</text>
</comment>
<feature type="region of interest" description="Disordered" evidence="8">
    <location>
        <begin position="1"/>
        <end position="33"/>
    </location>
</feature>
<dbReference type="Pfam" id="PF00528">
    <property type="entry name" value="BPD_transp_1"/>
    <property type="match status" value="1"/>
</dbReference>
<dbReference type="CDD" id="cd06261">
    <property type="entry name" value="TM_PBP2"/>
    <property type="match status" value="1"/>
</dbReference>
<dbReference type="PROSITE" id="PS50928">
    <property type="entry name" value="ABC_TM1"/>
    <property type="match status" value="1"/>
</dbReference>
<feature type="transmembrane region" description="Helical" evidence="7">
    <location>
        <begin position="182"/>
        <end position="205"/>
    </location>
</feature>
<gene>
    <name evidence="10" type="ORF">A4E84_38070</name>
</gene>
<dbReference type="GO" id="GO:0055085">
    <property type="term" value="P:transmembrane transport"/>
    <property type="evidence" value="ECO:0007669"/>
    <property type="project" value="InterPro"/>
</dbReference>
<feature type="transmembrane region" description="Helical" evidence="7">
    <location>
        <begin position="40"/>
        <end position="61"/>
    </location>
</feature>
<feature type="transmembrane region" description="Helical" evidence="7">
    <location>
        <begin position="135"/>
        <end position="154"/>
    </location>
</feature>
<feature type="transmembrane region" description="Helical" evidence="7">
    <location>
        <begin position="236"/>
        <end position="256"/>
    </location>
</feature>
<evidence type="ECO:0000256" key="1">
    <source>
        <dbReference type="ARBA" id="ARBA00004651"/>
    </source>
</evidence>
<dbReference type="PANTHER" id="PTHR30193:SF41">
    <property type="entry name" value="DIACETYLCHITOBIOSE UPTAKE SYSTEM PERMEASE PROTEIN NGCF"/>
    <property type="match status" value="1"/>
</dbReference>
<dbReference type="KEGG" id="stsi:A4E84_38070"/>
<keyword evidence="6 7" id="KW-0472">Membrane</keyword>
<evidence type="ECO:0000256" key="2">
    <source>
        <dbReference type="ARBA" id="ARBA00022448"/>
    </source>
</evidence>
<dbReference type="SUPFAM" id="SSF161098">
    <property type="entry name" value="MetI-like"/>
    <property type="match status" value="1"/>
</dbReference>
<keyword evidence="5 7" id="KW-1133">Transmembrane helix</keyword>
<sequence>MTIASSSPPSRLPTGGAAEASSRTGTRQGVSGEDRGDGRLAALFIAPALLGFLVFLLWPTLRGIYLSFTRFNLLTPAEWVGLDNYVRMVNDPIFWDSLWVTVEYVVINIGVQTVAALAMAVLLQRLTQSAMLRGIVLTPYLMSNVVAGLVWLWILDTQLGIGNEIISGLGVDRIPFLADETWAIPTIALINVWRHVGYTALLLFAGLQAIPNDMYEAARVDGASEWRMFWRITMPLLRPVLAVVLIMTVIGSFQVFDTVAVTTAGGPANATNVLQYYIYGSAFGRFQFGYASAMSVALLVVLSAITILQYRLTRAGRTDLG</sequence>
<name>A0A143CBF8_9ACTN</name>
<evidence type="ECO:0000259" key="9">
    <source>
        <dbReference type="PROSITE" id="PS50928"/>
    </source>
</evidence>
<keyword evidence="4 7" id="KW-0812">Transmembrane</keyword>
<evidence type="ECO:0000256" key="4">
    <source>
        <dbReference type="ARBA" id="ARBA00022692"/>
    </source>
</evidence>
<evidence type="ECO:0000256" key="6">
    <source>
        <dbReference type="ARBA" id="ARBA00023136"/>
    </source>
</evidence>
<dbReference type="AlphaFoldDB" id="A0A143CBF8"/>
<proteinExistence type="inferred from homology"/>
<evidence type="ECO:0000256" key="7">
    <source>
        <dbReference type="RuleBase" id="RU363032"/>
    </source>
</evidence>
<dbReference type="STRING" id="1783515.A4E84_38070"/>
<dbReference type="InterPro" id="IPR035906">
    <property type="entry name" value="MetI-like_sf"/>
</dbReference>
<evidence type="ECO:0000256" key="5">
    <source>
        <dbReference type="ARBA" id="ARBA00022989"/>
    </source>
</evidence>
<accession>A0A143CBF8</accession>
<keyword evidence="2 7" id="KW-0813">Transport</keyword>
<dbReference type="Proteomes" id="UP000076096">
    <property type="component" value="Chromosome"/>
</dbReference>
<protein>
    <submittedName>
        <fullName evidence="10">Sugar ABC transporter permease</fullName>
    </submittedName>
</protein>
<dbReference type="Gene3D" id="1.10.3720.10">
    <property type="entry name" value="MetI-like"/>
    <property type="match status" value="1"/>
</dbReference>
<evidence type="ECO:0000313" key="10">
    <source>
        <dbReference type="EMBL" id="AMW14771.1"/>
    </source>
</evidence>
<dbReference type="InterPro" id="IPR051393">
    <property type="entry name" value="ABC_transporter_permease"/>
</dbReference>
<evidence type="ECO:0000256" key="8">
    <source>
        <dbReference type="SAM" id="MobiDB-lite"/>
    </source>
</evidence>
<dbReference type="GO" id="GO:0005886">
    <property type="term" value="C:plasma membrane"/>
    <property type="evidence" value="ECO:0007669"/>
    <property type="project" value="UniProtKB-SubCell"/>
</dbReference>